<dbReference type="PANTHER" id="PTHR42912">
    <property type="entry name" value="METHYLTRANSFERASE"/>
    <property type="match status" value="1"/>
</dbReference>
<proteinExistence type="predicted"/>
<dbReference type="RefSeq" id="WP_344995142.1">
    <property type="nucleotide sequence ID" value="NZ_BAAAXV010000008.1"/>
</dbReference>
<dbReference type="EMBL" id="JBHMBW010000011">
    <property type="protein sequence ID" value="MFB9623904.1"/>
    <property type="molecule type" value="Genomic_DNA"/>
</dbReference>
<dbReference type="InterPro" id="IPR013216">
    <property type="entry name" value="Methyltransf_11"/>
</dbReference>
<feature type="domain" description="Methyltransferase type 11" evidence="1">
    <location>
        <begin position="32"/>
        <end position="122"/>
    </location>
</feature>
<evidence type="ECO:0000259" key="1">
    <source>
        <dbReference type="Pfam" id="PF08241"/>
    </source>
</evidence>
<evidence type="ECO:0000313" key="3">
    <source>
        <dbReference type="Proteomes" id="UP001589532"/>
    </source>
</evidence>
<gene>
    <name evidence="2" type="ORF">ACFFSA_12540</name>
</gene>
<dbReference type="GO" id="GO:0008168">
    <property type="term" value="F:methyltransferase activity"/>
    <property type="evidence" value="ECO:0007669"/>
    <property type="project" value="UniProtKB-KW"/>
</dbReference>
<dbReference type="PANTHER" id="PTHR42912:SF80">
    <property type="entry name" value="METHYLTRANSFERASE DOMAIN-CONTAINING PROTEIN"/>
    <property type="match status" value="1"/>
</dbReference>
<dbReference type="InterPro" id="IPR050508">
    <property type="entry name" value="Methyltransf_Superfamily"/>
</dbReference>
<dbReference type="Proteomes" id="UP001589532">
    <property type="component" value="Unassembled WGS sequence"/>
</dbReference>
<dbReference type="CDD" id="cd02440">
    <property type="entry name" value="AdoMet_MTases"/>
    <property type="match status" value="1"/>
</dbReference>
<name>A0ABV5RYQ3_9ACTN</name>
<organism evidence="2 3">
    <name type="scientific">Nonomuraea helvata</name>
    <dbReference type="NCBI Taxonomy" id="37484"/>
    <lineage>
        <taxon>Bacteria</taxon>
        <taxon>Bacillati</taxon>
        <taxon>Actinomycetota</taxon>
        <taxon>Actinomycetes</taxon>
        <taxon>Streptosporangiales</taxon>
        <taxon>Streptosporangiaceae</taxon>
        <taxon>Nonomuraea</taxon>
    </lineage>
</organism>
<evidence type="ECO:0000313" key="2">
    <source>
        <dbReference type="EMBL" id="MFB9623904.1"/>
    </source>
</evidence>
<keyword evidence="2" id="KW-0808">Transferase</keyword>
<protein>
    <submittedName>
        <fullName evidence="2">Methyltransferase domain-containing protein</fullName>
    </submittedName>
</protein>
<dbReference type="Gene3D" id="3.40.50.150">
    <property type="entry name" value="Vaccinia Virus protein VP39"/>
    <property type="match status" value="1"/>
</dbReference>
<dbReference type="Pfam" id="PF08241">
    <property type="entry name" value="Methyltransf_11"/>
    <property type="match status" value="1"/>
</dbReference>
<accession>A0ABV5RYQ3</accession>
<dbReference type="SUPFAM" id="SSF53335">
    <property type="entry name" value="S-adenosyl-L-methionine-dependent methyltransferases"/>
    <property type="match status" value="1"/>
</dbReference>
<dbReference type="InterPro" id="IPR029063">
    <property type="entry name" value="SAM-dependent_MTases_sf"/>
</dbReference>
<keyword evidence="3" id="KW-1185">Reference proteome</keyword>
<sequence>MTNAEAYDRGFAQLSSHTVGPLLDRACAPRLLDVGCGTGVVTAAALALGAQVTAVDVNPVMLELTARRHPYATIRQAALPDLPFEDEEFDAIAGNFIINHVPDTARALKELHRVLRPGGTLALTWWKSDEMTATNVFSDAIAAAEVPYQPPARPFTGDDTPQRFTELLEEAGFQGAAVETLRWRHRVDLAAWWTDIVQASGPRFAVIARQPPETVERIRAHYLRLAAPYEREGFPVCAYLAHATRSPRESVGREQYA</sequence>
<reference evidence="2 3" key="1">
    <citation type="submission" date="2024-09" db="EMBL/GenBank/DDBJ databases">
        <authorList>
            <person name="Sun Q."/>
            <person name="Mori K."/>
        </authorList>
    </citation>
    <scope>NUCLEOTIDE SEQUENCE [LARGE SCALE GENOMIC DNA]</scope>
    <source>
        <strain evidence="2 3">JCM 3143</strain>
    </source>
</reference>
<keyword evidence="2" id="KW-0489">Methyltransferase</keyword>
<dbReference type="GO" id="GO:0032259">
    <property type="term" value="P:methylation"/>
    <property type="evidence" value="ECO:0007669"/>
    <property type="project" value="UniProtKB-KW"/>
</dbReference>
<comment type="caution">
    <text evidence="2">The sequence shown here is derived from an EMBL/GenBank/DDBJ whole genome shotgun (WGS) entry which is preliminary data.</text>
</comment>